<gene>
    <name evidence="2" type="ORF">WJX81_000405</name>
</gene>
<dbReference type="Proteomes" id="UP001445335">
    <property type="component" value="Unassembled WGS sequence"/>
</dbReference>
<protein>
    <recommendedName>
        <fullName evidence="4">UBA domain-containing protein</fullName>
    </recommendedName>
</protein>
<evidence type="ECO:0000313" key="2">
    <source>
        <dbReference type="EMBL" id="KAK9827357.1"/>
    </source>
</evidence>
<organism evidence="2 3">
    <name type="scientific">Elliptochloris bilobata</name>
    <dbReference type="NCBI Taxonomy" id="381761"/>
    <lineage>
        <taxon>Eukaryota</taxon>
        <taxon>Viridiplantae</taxon>
        <taxon>Chlorophyta</taxon>
        <taxon>core chlorophytes</taxon>
        <taxon>Trebouxiophyceae</taxon>
        <taxon>Trebouxiophyceae incertae sedis</taxon>
        <taxon>Elliptochloris clade</taxon>
        <taxon>Elliptochloris</taxon>
    </lineage>
</organism>
<evidence type="ECO:0000313" key="3">
    <source>
        <dbReference type="Proteomes" id="UP001445335"/>
    </source>
</evidence>
<dbReference type="AlphaFoldDB" id="A0AAW1R2B5"/>
<feature type="compositionally biased region" description="Low complexity" evidence="1">
    <location>
        <begin position="1"/>
        <end position="20"/>
    </location>
</feature>
<evidence type="ECO:0000256" key="1">
    <source>
        <dbReference type="SAM" id="MobiDB-lite"/>
    </source>
</evidence>
<sequence length="206" mass="21262">MYPSMSQLGGCPPQSSGSGSYYPTVGQVPQGRPLANINGPSAYSAAAAPAASGSPTQNFPLLRVQVAEQYRTLPPVLITPSLADQVPRQQFAFDFELERSLVAADARGAGSEAAECSDAASSSLEAVEDPWAPALAQAQERGFSREEAAMALAVLGSAAPQDKVAGWCESYRALRAMGFAPEVAGGALTLHSDSLEDATEACLAAQ</sequence>
<comment type="caution">
    <text evidence="2">The sequence shown here is derived from an EMBL/GenBank/DDBJ whole genome shotgun (WGS) entry which is preliminary data.</text>
</comment>
<name>A0AAW1R2B5_9CHLO</name>
<reference evidence="2 3" key="1">
    <citation type="journal article" date="2024" name="Nat. Commun.">
        <title>Phylogenomics reveals the evolutionary origins of lichenization in chlorophyte algae.</title>
        <authorList>
            <person name="Puginier C."/>
            <person name="Libourel C."/>
            <person name="Otte J."/>
            <person name="Skaloud P."/>
            <person name="Haon M."/>
            <person name="Grisel S."/>
            <person name="Petersen M."/>
            <person name="Berrin J.G."/>
            <person name="Delaux P.M."/>
            <person name="Dal Grande F."/>
            <person name="Keller J."/>
        </authorList>
    </citation>
    <scope>NUCLEOTIDE SEQUENCE [LARGE SCALE GENOMIC DNA]</scope>
    <source>
        <strain evidence="2 3">SAG 245.80</strain>
    </source>
</reference>
<evidence type="ECO:0008006" key="4">
    <source>
        <dbReference type="Google" id="ProtNLM"/>
    </source>
</evidence>
<accession>A0AAW1R2B5</accession>
<feature type="region of interest" description="Disordered" evidence="1">
    <location>
        <begin position="1"/>
        <end position="25"/>
    </location>
</feature>
<dbReference type="EMBL" id="JALJOU010000058">
    <property type="protein sequence ID" value="KAK9827357.1"/>
    <property type="molecule type" value="Genomic_DNA"/>
</dbReference>
<proteinExistence type="predicted"/>
<keyword evidence="3" id="KW-1185">Reference proteome</keyword>